<dbReference type="AlphaFoldDB" id="A0AAV5AMM0"/>
<keyword evidence="2" id="KW-0547">Nucleotide-binding</keyword>
<dbReference type="Gene3D" id="1.10.510.10">
    <property type="entry name" value="Transferase(Phosphotransferase) domain 1"/>
    <property type="match status" value="2"/>
</dbReference>
<comment type="caution">
    <text evidence="7">The sequence shown here is derived from an EMBL/GenBank/DDBJ whole genome shotgun (WGS) entry which is preliminary data.</text>
</comment>
<feature type="compositionally biased region" description="Polar residues" evidence="5">
    <location>
        <begin position="301"/>
        <end position="315"/>
    </location>
</feature>
<keyword evidence="8" id="KW-1185">Reference proteome</keyword>
<feature type="compositionally biased region" description="Polar residues" evidence="5">
    <location>
        <begin position="216"/>
        <end position="230"/>
    </location>
</feature>
<dbReference type="InterPro" id="IPR000719">
    <property type="entry name" value="Prot_kinase_dom"/>
</dbReference>
<dbReference type="Proteomes" id="UP001050691">
    <property type="component" value="Unassembled WGS sequence"/>
</dbReference>
<dbReference type="GO" id="GO:0004674">
    <property type="term" value="F:protein serine/threonine kinase activity"/>
    <property type="evidence" value="ECO:0007669"/>
    <property type="project" value="TreeGrafter"/>
</dbReference>
<proteinExistence type="predicted"/>
<dbReference type="GO" id="GO:0005524">
    <property type="term" value="F:ATP binding"/>
    <property type="evidence" value="ECO:0007669"/>
    <property type="project" value="UniProtKB-KW"/>
</dbReference>
<dbReference type="SUPFAM" id="SSF56112">
    <property type="entry name" value="Protein kinase-like (PK-like)"/>
    <property type="match status" value="1"/>
</dbReference>
<dbReference type="InterPro" id="IPR011009">
    <property type="entry name" value="Kinase-like_dom_sf"/>
</dbReference>
<feature type="compositionally biased region" description="Low complexity" evidence="5">
    <location>
        <begin position="190"/>
        <end position="215"/>
    </location>
</feature>
<dbReference type="InterPro" id="IPR051681">
    <property type="entry name" value="Ser/Thr_Kinases-Pseudokinases"/>
</dbReference>
<dbReference type="Pfam" id="PF07714">
    <property type="entry name" value="PK_Tyr_Ser-Thr"/>
    <property type="match status" value="2"/>
</dbReference>
<dbReference type="PANTHER" id="PTHR44329">
    <property type="entry name" value="SERINE/THREONINE-PROTEIN KINASE TNNI3K-RELATED"/>
    <property type="match status" value="1"/>
</dbReference>
<reference evidence="7" key="1">
    <citation type="submission" date="2021-10" db="EMBL/GenBank/DDBJ databases">
        <title>De novo Genome Assembly of Clathrus columnatus (Basidiomycota, Fungi) Using Illumina and Nanopore Sequence Data.</title>
        <authorList>
            <person name="Ogiso-Tanaka E."/>
            <person name="Itagaki H."/>
            <person name="Hosoya T."/>
            <person name="Hosaka K."/>
        </authorList>
    </citation>
    <scope>NUCLEOTIDE SEQUENCE</scope>
    <source>
        <strain evidence="7">MO-923</strain>
    </source>
</reference>
<feature type="region of interest" description="Disordered" evidence="5">
    <location>
        <begin position="295"/>
        <end position="315"/>
    </location>
</feature>
<dbReference type="InterPro" id="IPR001245">
    <property type="entry name" value="Ser-Thr/Tyr_kinase_cat_dom"/>
</dbReference>
<evidence type="ECO:0000313" key="7">
    <source>
        <dbReference type="EMBL" id="GJJ13671.1"/>
    </source>
</evidence>
<protein>
    <recommendedName>
        <fullName evidence="6">Protein kinase domain-containing protein</fullName>
    </recommendedName>
</protein>
<gene>
    <name evidence="7" type="ORF">Clacol_007927</name>
</gene>
<sequence length="633" mass="70476">MLQTSNPEENLSDTVGAATGIGPGASPAQIKQIAELIVKATISEKVQEKLVRRLQKPRMYGLFCVYKTLYLLVHLLPISHDAFREYWIRNCGLFETEYLNDASDPEEVEVCQLIKRLLVKIKGKLKKINKIGCDLQDTMPPEYTTSIGHVNSVSVSTVRSDNAEGSKQQVLPSPSISSSVISKDNNGKNATTVVPPATTSPPEGSSNNPNSETGNKTNYNTPMTPISPNSNPASFIPECFRNSGLPKTAVFSLQTIKPNHTMSQRISTSTIPSHSHFAPSIHQTLDTGLLSPTSMTSLSPQQKSAQIRGSTPGVVSTSRYPVEKVGLAKENQNIEISENQIQDDDDVTSRVSVVLTEYTHQAESSDMNRLYSESVWDLTGCIQKDAIPFAGGGYANIWKGVYTRSIDGRVIKQETVAIKVNHRGTHHTQDETMKKLYQEVHVWKKLRHRNIVPFYGIYTSQYGPGMVSPFYSNGHIIEYLKKTKKNPIKSTNILVHDDGHPCLTDFGLAQIHNDQMIALGHLVFTRETSLPWSPPELLRPASTKVFKTEKSDIYSFACTIVEIMTLKSPYPHITDIPTLIRKICEAEYPDRPEHPWAIPDGLWTLIKRCWNGRAEERPTIHQVIKEFGTNSGL</sequence>
<organism evidence="7 8">
    <name type="scientific">Clathrus columnatus</name>
    <dbReference type="NCBI Taxonomy" id="1419009"/>
    <lineage>
        <taxon>Eukaryota</taxon>
        <taxon>Fungi</taxon>
        <taxon>Dikarya</taxon>
        <taxon>Basidiomycota</taxon>
        <taxon>Agaricomycotina</taxon>
        <taxon>Agaricomycetes</taxon>
        <taxon>Phallomycetidae</taxon>
        <taxon>Phallales</taxon>
        <taxon>Clathraceae</taxon>
        <taxon>Clathrus</taxon>
    </lineage>
</organism>
<feature type="domain" description="Protein kinase" evidence="6">
    <location>
        <begin position="383"/>
        <end position="633"/>
    </location>
</feature>
<feature type="region of interest" description="Disordered" evidence="5">
    <location>
        <begin position="158"/>
        <end position="230"/>
    </location>
</feature>
<dbReference type="PANTHER" id="PTHR44329:SF288">
    <property type="entry name" value="MITOGEN-ACTIVATED PROTEIN KINASE KINASE KINASE 20"/>
    <property type="match status" value="1"/>
</dbReference>
<evidence type="ECO:0000256" key="5">
    <source>
        <dbReference type="SAM" id="MobiDB-lite"/>
    </source>
</evidence>
<dbReference type="EMBL" id="BPWL01000009">
    <property type="protein sequence ID" value="GJJ13671.1"/>
    <property type="molecule type" value="Genomic_DNA"/>
</dbReference>
<accession>A0AAV5AMM0</accession>
<keyword evidence="4" id="KW-0067">ATP-binding</keyword>
<evidence type="ECO:0000256" key="2">
    <source>
        <dbReference type="ARBA" id="ARBA00022741"/>
    </source>
</evidence>
<keyword evidence="3" id="KW-0418">Kinase</keyword>
<evidence type="ECO:0000313" key="8">
    <source>
        <dbReference type="Proteomes" id="UP001050691"/>
    </source>
</evidence>
<feature type="compositionally biased region" description="Polar residues" evidence="5">
    <location>
        <begin position="158"/>
        <end position="171"/>
    </location>
</feature>
<evidence type="ECO:0000256" key="3">
    <source>
        <dbReference type="ARBA" id="ARBA00022777"/>
    </source>
</evidence>
<name>A0AAV5AMM0_9AGAM</name>
<evidence type="ECO:0000256" key="4">
    <source>
        <dbReference type="ARBA" id="ARBA00022840"/>
    </source>
</evidence>
<feature type="compositionally biased region" description="Low complexity" evidence="5">
    <location>
        <begin position="172"/>
        <end position="182"/>
    </location>
</feature>
<keyword evidence="1" id="KW-0808">Transferase</keyword>
<dbReference type="PROSITE" id="PS50011">
    <property type="entry name" value="PROTEIN_KINASE_DOM"/>
    <property type="match status" value="1"/>
</dbReference>
<evidence type="ECO:0000259" key="6">
    <source>
        <dbReference type="PROSITE" id="PS50011"/>
    </source>
</evidence>
<evidence type="ECO:0000256" key="1">
    <source>
        <dbReference type="ARBA" id="ARBA00022679"/>
    </source>
</evidence>